<comment type="caution">
    <text evidence="1">The sequence shown here is derived from an EMBL/GenBank/DDBJ whole genome shotgun (WGS) entry which is preliminary data.</text>
</comment>
<dbReference type="Proteomes" id="UP000316008">
    <property type="component" value="Unassembled WGS sequence"/>
</dbReference>
<evidence type="ECO:0000313" key="1">
    <source>
        <dbReference type="EMBL" id="TSJ45704.1"/>
    </source>
</evidence>
<name>A0A556N0I6_9FLAO</name>
<accession>A0A556N0I6</accession>
<dbReference type="RefSeq" id="WP_144332660.1">
    <property type="nucleotide sequence ID" value="NZ_VLPL01000003.1"/>
</dbReference>
<keyword evidence="2" id="KW-1185">Reference proteome</keyword>
<dbReference type="EMBL" id="VLPL01000003">
    <property type="protein sequence ID" value="TSJ45704.1"/>
    <property type="molecule type" value="Genomic_DNA"/>
</dbReference>
<sequence>MEIKKVDQQAQLLQARKESLDAAERMSLRPLGKLWGMDVFTWYKPAVVELSATISTFPFPVFWLSSEINIREMAQVDPETLRSVQWCAQFDNPQLSIPSDIISGMPLVTGTESLEDALEFLKKTKQARHILLFTVQGNEWKTKMEVFENFVKLHQ</sequence>
<proteinExistence type="predicted"/>
<organism evidence="1 2">
    <name type="scientific">Fluviicola chungangensis</name>
    <dbReference type="NCBI Taxonomy" id="2597671"/>
    <lineage>
        <taxon>Bacteria</taxon>
        <taxon>Pseudomonadati</taxon>
        <taxon>Bacteroidota</taxon>
        <taxon>Flavobacteriia</taxon>
        <taxon>Flavobacteriales</taxon>
        <taxon>Crocinitomicaceae</taxon>
        <taxon>Fluviicola</taxon>
    </lineage>
</organism>
<dbReference type="AlphaFoldDB" id="A0A556N0I6"/>
<protein>
    <submittedName>
        <fullName evidence="1">Uncharacterized protein</fullName>
    </submittedName>
</protein>
<evidence type="ECO:0000313" key="2">
    <source>
        <dbReference type="Proteomes" id="UP000316008"/>
    </source>
</evidence>
<gene>
    <name evidence="1" type="ORF">FO442_08120</name>
</gene>
<reference evidence="1 2" key="1">
    <citation type="submission" date="2019-07" db="EMBL/GenBank/DDBJ databases">
        <authorList>
            <person name="Huq M.A."/>
        </authorList>
    </citation>
    <scope>NUCLEOTIDE SEQUENCE [LARGE SCALE GENOMIC DNA]</scope>
    <source>
        <strain evidence="1 2">MAH-3</strain>
    </source>
</reference>
<dbReference type="OrthoDB" id="9553400at2"/>